<dbReference type="AlphaFoldDB" id="A0A1U9KJT8"/>
<dbReference type="PANTHER" id="PTHR43543:SF1">
    <property type="entry name" value="MALONIC SEMIALDEHYDE REDUCTASE RUTE-RELATED"/>
    <property type="match status" value="1"/>
</dbReference>
<dbReference type="GO" id="GO:0016491">
    <property type="term" value="F:oxidoreductase activity"/>
    <property type="evidence" value="ECO:0007669"/>
    <property type="project" value="InterPro"/>
</dbReference>
<dbReference type="OrthoDB" id="9784375at2"/>
<reference evidence="2 3" key="1">
    <citation type="submission" date="2016-03" db="EMBL/GenBank/DDBJ databases">
        <title>Acetic acid bacteria sequencing.</title>
        <authorList>
            <person name="Brandt J."/>
            <person name="Jakob F."/>
            <person name="Vogel R.F."/>
        </authorList>
    </citation>
    <scope>NUCLEOTIDE SEQUENCE [LARGE SCALE GENOMIC DNA]</scope>
    <source>
        <strain evidence="2 3">TMW2.1153</strain>
    </source>
</reference>
<dbReference type="SUPFAM" id="SSF55469">
    <property type="entry name" value="FMN-dependent nitroreductase-like"/>
    <property type="match status" value="1"/>
</dbReference>
<dbReference type="PANTHER" id="PTHR43543">
    <property type="entry name" value="MALONIC SEMIALDEHYDE REDUCTASE RUTE-RELATED"/>
    <property type="match status" value="1"/>
</dbReference>
<keyword evidence="3" id="KW-1185">Reference proteome</keyword>
<dbReference type="Gene3D" id="3.40.109.10">
    <property type="entry name" value="NADH Oxidase"/>
    <property type="match status" value="1"/>
</dbReference>
<evidence type="ECO:0000313" key="2">
    <source>
        <dbReference type="EMBL" id="AQS86016.1"/>
    </source>
</evidence>
<dbReference type="EMBL" id="CP014692">
    <property type="protein sequence ID" value="AQS86016.1"/>
    <property type="molecule type" value="Genomic_DNA"/>
</dbReference>
<dbReference type="Pfam" id="PF00881">
    <property type="entry name" value="Nitroreductase"/>
    <property type="match status" value="1"/>
</dbReference>
<dbReference type="KEGG" id="aace:A0U92_16055"/>
<evidence type="ECO:0000259" key="1">
    <source>
        <dbReference type="Pfam" id="PF00881"/>
    </source>
</evidence>
<protein>
    <submittedName>
        <fullName evidence="2">Nitroreductase family protein</fullName>
    </submittedName>
</protein>
<dbReference type="Proteomes" id="UP000188937">
    <property type="component" value="Chromosome"/>
</dbReference>
<organism evidence="2 3">
    <name type="scientific">Acetobacter aceti</name>
    <dbReference type="NCBI Taxonomy" id="435"/>
    <lineage>
        <taxon>Bacteria</taxon>
        <taxon>Pseudomonadati</taxon>
        <taxon>Pseudomonadota</taxon>
        <taxon>Alphaproteobacteria</taxon>
        <taxon>Acetobacterales</taxon>
        <taxon>Acetobacteraceae</taxon>
        <taxon>Acetobacter</taxon>
        <taxon>Acetobacter subgen. Acetobacter</taxon>
    </lineage>
</organism>
<dbReference type="RefSeq" id="WP_077814020.1">
    <property type="nucleotide sequence ID" value="NZ_CP014692.1"/>
</dbReference>
<name>A0A1U9KJT8_ACEAC</name>
<dbReference type="eggNOG" id="COG0778">
    <property type="taxonomic scope" value="Bacteria"/>
</dbReference>
<dbReference type="InterPro" id="IPR029479">
    <property type="entry name" value="Nitroreductase"/>
</dbReference>
<dbReference type="STRING" id="435.A0U92_16055"/>
<feature type="domain" description="Nitroreductase" evidence="1">
    <location>
        <begin position="20"/>
        <end position="172"/>
    </location>
</feature>
<gene>
    <name evidence="2" type="ORF">A0U92_16055</name>
</gene>
<dbReference type="NCBIfam" id="NF003768">
    <property type="entry name" value="PRK05365.1"/>
    <property type="match status" value="1"/>
</dbReference>
<accession>A0A1U9KJT8</accession>
<sequence length="193" mass="21291">MSLDESALDHLFRTARTPEKWTDQPIPEDTLRALYDLVKTGPTSGNSSPARFVFLTSQDAKQRLKQALSQGNIEKAMTAPVVAIVGYDPLFFEYFSRLGSDPDLRTWFASDVGLSEETAFRNSSLEGAYLIMAARALGLDALPMSGFDASILEDTFLAGEGWRANFLVCLGYAEPVETPRAPRLPFDEACRTL</sequence>
<proteinExistence type="predicted"/>
<dbReference type="InterPro" id="IPR050461">
    <property type="entry name" value="Nitroreductase_HadB/RutE"/>
</dbReference>
<dbReference type="InterPro" id="IPR000415">
    <property type="entry name" value="Nitroreductase-like"/>
</dbReference>
<evidence type="ECO:0000313" key="3">
    <source>
        <dbReference type="Proteomes" id="UP000188937"/>
    </source>
</evidence>